<evidence type="ECO:0000313" key="2">
    <source>
        <dbReference type="EMBL" id="GEO02074.1"/>
    </source>
</evidence>
<organism evidence="2 3">
    <name type="scientific">Novosphingobium sediminis</name>
    <dbReference type="NCBI Taxonomy" id="707214"/>
    <lineage>
        <taxon>Bacteria</taxon>
        <taxon>Pseudomonadati</taxon>
        <taxon>Pseudomonadota</taxon>
        <taxon>Alphaproteobacteria</taxon>
        <taxon>Sphingomonadales</taxon>
        <taxon>Sphingomonadaceae</taxon>
        <taxon>Novosphingobium</taxon>
    </lineage>
</organism>
<keyword evidence="3" id="KW-1185">Reference proteome</keyword>
<proteinExistence type="predicted"/>
<gene>
    <name evidence="2" type="ORF">NSE01_39060</name>
</gene>
<dbReference type="Proteomes" id="UP000321464">
    <property type="component" value="Unassembled WGS sequence"/>
</dbReference>
<dbReference type="EMBL" id="BJYR01000033">
    <property type="protein sequence ID" value="GEO02074.1"/>
    <property type="molecule type" value="Genomic_DNA"/>
</dbReference>
<name>A0A512AQS7_9SPHN</name>
<feature type="region of interest" description="Disordered" evidence="1">
    <location>
        <begin position="149"/>
        <end position="169"/>
    </location>
</feature>
<evidence type="ECO:0000313" key="3">
    <source>
        <dbReference type="Proteomes" id="UP000321464"/>
    </source>
</evidence>
<dbReference type="RefSeq" id="WP_147161317.1">
    <property type="nucleotide sequence ID" value="NZ_BJYR01000033.1"/>
</dbReference>
<comment type="caution">
    <text evidence="2">The sequence shown here is derived from an EMBL/GenBank/DDBJ whole genome shotgun (WGS) entry which is preliminary data.</text>
</comment>
<protein>
    <submittedName>
        <fullName evidence="2">Uncharacterized protein</fullName>
    </submittedName>
</protein>
<accession>A0A512AQS7</accession>
<sequence>MPTKPSDIGWYPRDPNYRKTYEDAMRAALRHYARHGDVTQVQQLLQLVTDKEARFAIARRVAAQFPIRVNQSGKLSRDKDRSPDFDWNAIETASFWPRRIQSDAGHISIRNEEFSLSELIDEVIDVLVLHRHTISNGDFERLQNAVDTVAKRRRSRAPSESGLPTSPEE</sequence>
<evidence type="ECO:0000256" key="1">
    <source>
        <dbReference type="SAM" id="MobiDB-lite"/>
    </source>
</evidence>
<dbReference type="AlphaFoldDB" id="A0A512AQS7"/>
<reference evidence="2 3" key="1">
    <citation type="submission" date="2019-07" db="EMBL/GenBank/DDBJ databases">
        <title>Whole genome shotgun sequence of Novosphingobium sediminis NBRC 106119.</title>
        <authorList>
            <person name="Hosoyama A."/>
            <person name="Uohara A."/>
            <person name="Ohji S."/>
            <person name="Ichikawa N."/>
        </authorList>
    </citation>
    <scope>NUCLEOTIDE SEQUENCE [LARGE SCALE GENOMIC DNA]</scope>
    <source>
        <strain evidence="2 3">NBRC 106119</strain>
    </source>
</reference>